<dbReference type="OrthoDB" id="426527at2759"/>
<dbReference type="GO" id="GO:0015144">
    <property type="term" value="F:carbohydrate transmembrane transporter activity"/>
    <property type="evidence" value="ECO:0007669"/>
    <property type="project" value="InterPro"/>
</dbReference>
<evidence type="ECO:0000256" key="4">
    <source>
        <dbReference type="ARBA" id="ARBA00022989"/>
    </source>
</evidence>
<dbReference type="PANTHER" id="PTHR16119:SF16">
    <property type="entry name" value="TRANSMEMBRANE PROTEIN 144 HOMOLOG"/>
    <property type="match status" value="1"/>
</dbReference>
<dbReference type="PANTHER" id="PTHR16119">
    <property type="entry name" value="TRANSMEMBRANE PROTEIN 144"/>
    <property type="match status" value="1"/>
</dbReference>
<feature type="transmembrane region" description="Helical" evidence="6">
    <location>
        <begin position="50"/>
        <end position="74"/>
    </location>
</feature>
<evidence type="ECO:0000256" key="5">
    <source>
        <dbReference type="ARBA" id="ARBA00023136"/>
    </source>
</evidence>
<dbReference type="Pfam" id="PF07857">
    <property type="entry name" value="TMEM144"/>
    <property type="match status" value="2"/>
</dbReference>
<keyword evidence="4 6" id="KW-1133">Transmembrane helix</keyword>
<dbReference type="Proteomes" id="UP000053676">
    <property type="component" value="Unassembled WGS sequence"/>
</dbReference>
<feature type="transmembrane region" description="Helical" evidence="6">
    <location>
        <begin position="158"/>
        <end position="176"/>
    </location>
</feature>
<sequence>MLVPDRRIDITFSGIRMWLGLGTALLTSIFYGCTFVPIKKVYAGDGFTSQLFACIGVFSMCMITSAVQGFPGFYPFAMLGGFLWAFGECDQPVDTLAPIFFCRDEVFSANAFAIQIINRIGMGPANLVWNTLSTLTGWATSRFGLLGLPAAIPASPTVNYLGVGVLIGGGAMYSLVKNNAQIRPGHEGDVELKEVHLNQADSPEGAKISKIEDISLIERM</sequence>
<evidence type="ECO:0000256" key="3">
    <source>
        <dbReference type="ARBA" id="ARBA00022692"/>
    </source>
</evidence>
<evidence type="ECO:0000256" key="1">
    <source>
        <dbReference type="ARBA" id="ARBA00004141"/>
    </source>
</evidence>
<dbReference type="InterPro" id="IPR010651">
    <property type="entry name" value="Sugar_transport"/>
</dbReference>
<gene>
    <name evidence="7" type="ORF">NECAME_03466</name>
</gene>
<accession>W2T4N0</accession>
<comment type="similarity">
    <text evidence="2">Belongs to the TMEM144 family.</text>
</comment>
<organism evidence="7 8">
    <name type="scientific">Necator americanus</name>
    <name type="common">Human hookworm</name>
    <dbReference type="NCBI Taxonomy" id="51031"/>
    <lineage>
        <taxon>Eukaryota</taxon>
        <taxon>Metazoa</taxon>
        <taxon>Ecdysozoa</taxon>
        <taxon>Nematoda</taxon>
        <taxon>Chromadorea</taxon>
        <taxon>Rhabditida</taxon>
        <taxon>Rhabditina</taxon>
        <taxon>Rhabditomorpha</taxon>
        <taxon>Strongyloidea</taxon>
        <taxon>Ancylostomatidae</taxon>
        <taxon>Bunostominae</taxon>
        <taxon>Necator</taxon>
    </lineage>
</organism>
<keyword evidence="8" id="KW-1185">Reference proteome</keyword>
<dbReference type="GO" id="GO:0016020">
    <property type="term" value="C:membrane"/>
    <property type="evidence" value="ECO:0007669"/>
    <property type="project" value="UniProtKB-SubCell"/>
</dbReference>
<feature type="non-terminal residue" evidence="7">
    <location>
        <position position="220"/>
    </location>
</feature>
<comment type="subcellular location">
    <subcellularLocation>
        <location evidence="1">Membrane</location>
        <topology evidence="1">Multi-pass membrane protein</topology>
    </subcellularLocation>
</comment>
<evidence type="ECO:0000256" key="6">
    <source>
        <dbReference type="SAM" id="Phobius"/>
    </source>
</evidence>
<reference evidence="8" key="1">
    <citation type="journal article" date="2014" name="Nat. Genet.">
        <title>Genome of the human hookworm Necator americanus.</title>
        <authorList>
            <person name="Tang Y.T."/>
            <person name="Gao X."/>
            <person name="Rosa B.A."/>
            <person name="Abubucker S."/>
            <person name="Hallsworth-Pepin K."/>
            <person name="Martin J."/>
            <person name="Tyagi R."/>
            <person name="Heizer E."/>
            <person name="Zhang X."/>
            <person name="Bhonagiri-Palsikar V."/>
            <person name="Minx P."/>
            <person name="Warren W.C."/>
            <person name="Wang Q."/>
            <person name="Zhan B."/>
            <person name="Hotez P.J."/>
            <person name="Sternberg P.W."/>
            <person name="Dougall A."/>
            <person name="Gaze S.T."/>
            <person name="Mulvenna J."/>
            <person name="Sotillo J."/>
            <person name="Ranganathan S."/>
            <person name="Rabelo E.M."/>
            <person name="Wilson R.K."/>
            <person name="Felgner P.L."/>
            <person name="Bethony J."/>
            <person name="Hawdon J.M."/>
            <person name="Gasser R.B."/>
            <person name="Loukas A."/>
            <person name="Mitreva M."/>
        </authorList>
    </citation>
    <scope>NUCLEOTIDE SEQUENCE [LARGE SCALE GENOMIC DNA]</scope>
</reference>
<evidence type="ECO:0000313" key="7">
    <source>
        <dbReference type="EMBL" id="ETN76534.1"/>
    </source>
</evidence>
<dbReference type="KEGG" id="nai:NECAME_03466"/>
<evidence type="ECO:0000313" key="8">
    <source>
        <dbReference type="Proteomes" id="UP000053676"/>
    </source>
</evidence>
<evidence type="ECO:0000256" key="2">
    <source>
        <dbReference type="ARBA" id="ARBA00005731"/>
    </source>
</evidence>
<dbReference type="EMBL" id="KI660223">
    <property type="protein sequence ID" value="ETN76534.1"/>
    <property type="molecule type" value="Genomic_DNA"/>
</dbReference>
<keyword evidence="3 6" id="KW-0812">Transmembrane</keyword>
<name>W2T4N0_NECAM</name>
<feature type="transmembrane region" description="Helical" evidence="6">
    <location>
        <begin position="15"/>
        <end position="38"/>
    </location>
</feature>
<keyword evidence="5 6" id="KW-0472">Membrane</keyword>
<dbReference type="AlphaFoldDB" id="W2T4N0"/>
<protein>
    <submittedName>
        <fullName evidence="7">Uncharacterized protein</fullName>
    </submittedName>
</protein>
<dbReference type="OMA" id="IWNTANC"/>
<dbReference type="PROSITE" id="PS51257">
    <property type="entry name" value="PROKAR_LIPOPROTEIN"/>
    <property type="match status" value="1"/>
</dbReference>
<proteinExistence type="inferred from homology"/>
<dbReference type="InterPro" id="IPR012435">
    <property type="entry name" value="TMEM144"/>
</dbReference>